<dbReference type="AlphaFoldDB" id="A0AAD4Z505"/>
<organism evidence="1 2">
    <name type="scientific">Prunus dulcis</name>
    <name type="common">Almond</name>
    <name type="synonym">Amygdalus dulcis</name>
    <dbReference type="NCBI Taxonomy" id="3755"/>
    <lineage>
        <taxon>Eukaryota</taxon>
        <taxon>Viridiplantae</taxon>
        <taxon>Streptophyta</taxon>
        <taxon>Embryophyta</taxon>
        <taxon>Tracheophyta</taxon>
        <taxon>Spermatophyta</taxon>
        <taxon>Magnoliopsida</taxon>
        <taxon>eudicotyledons</taxon>
        <taxon>Gunneridae</taxon>
        <taxon>Pentapetalae</taxon>
        <taxon>rosids</taxon>
        <taxon>fabids</taxon>
        <taxon>Rosales</taxon>
        <taxon>Rosaceae</taxon>
        <taxon>Amygdaloideae</taxon>
        <taxon>Amygdaleae</taxon>
        <taxon>Prunus</taxon>
    </lineage>
</organism>
<evidence type="ECO:0000313" key="1">
    <source>
        <dbReference type="EMBL" id="KAI5333040.1"/>
    </source>
</evidence>
<sequence length="70" mass="7907">MGWNKSCEPQKLTSCEESSFQCYKVDGVDHFMSKFFTAGVAMKEKDSYDLKTLTKVALSIHVGYIKAPNH</sequence>
<gene>
    <name evidence="1" type="ORF">L3X38_023170</name>
</gene>
<dbReference type="EMBL" id="JAJFAZ020000004">
    <property type="protein sequence ID" value="KAI5333040.1"/>
    <property type="molecule type" value="Genomic_DNA"/>
</dbReference>
<evidence type="ECO:0000313" key="2">
    <source>
        <dbReference type="Proteomes" id="UP001054821"/>
    </source>
</evidence>
<proteinExistence type="predicted"/>
<accession>A0AAD4Z505</accession>
<dbReference type="Proteomes" id="UP001054821">
    <property type="component" value="Chromosome 4"/>
</dbReference>
<comment type="caution">
    <text evidence="1">The sequence shown here is derived from an EMBL/GenBank/DDBJ whole genome shotgun (WGS) entry which is preliminary data.</text>
</comment>
<reference evidence="1 2" key="1">
    <citation type="journal article" date="2022" name="G3 (Bethesda)">
        <title>Whole-genome sequence and methylome profiling of the almond [Prunus dulcis (Mill.) D.A. Webb] cultivar 'Nonpareil'.</title>
        <authorList>
            <person name="D'Amico-Willman K.M."/>
            <person name="Ouma W.Z."/>
            <person name="Meulia T."/>
            <person name="Sideli G.M."/>
            <person name="Gradziel T.M."/>
            <person name="Fresnedo-Ramirez J."/>
        </authorList>
    </citation>
    <scope>NUCLEOTIDE SEQUENCE [LARGE SCALE GENOMIC DNA]</scope>
    <source>
        <strain evidence="1">Clone GOH B32 T37-40</strain>
    </source>
</reference>
<protein>
    <submittedName>
        <fullName evidence="1">Uncharacterized protein</fullName>
    </submittedName>
</protein>
<name>A0AAD4Z505_PRUDU</name>
<keyword evidence="2" id="KW-1185">Reference proteome</keyword>